<accession>A0A7X2XGX6</accession>
<dbReference type="Proteomes" id="UP000484547">
    <property type="component" value="Unassembled WGS sequence"/>
</dbReference>
<dbReference type="Pfam" id="PF13420">
    <property type="entry name" value="Acetyltransf_4"/>
    <property type="match status" value="1"/>
</dbReference>
<dbReference type="PROSITE" id="PS51186">
    <property type="entry name" value="GNAT"/>
    <property type="match status" value="1"/>
</dbReference>
<name>A0A7X2XGX6_9FIRM</name>
<dbReference type="AlphaFoldDB" id="A0A7X2XGX6"/>
<comment type="caution">
    <text evidence="2">The sequence shown here is derived from an EMBL/GenBank/DDBJ whole genome shotgun (WGS) entry which is preliminary data.</text>
</comment>
<keyword evidence="2" id="KW-0808">Transferase</keyword>
<keyword evidence="4" id="KW-1185">Reference proteome</keyword>
<dbReference type="EMBL" id="WNBM01000008">
    <property type="protein sequence ID" value="MTT76525.1"/>
    <property type="molecule type" value="Genomic_DNA"/>
</dbReference>
<evidence type="ECO:0000313" key="3">
    <source>
        <dbReference type="EMBL" id="MTU04724.1"/>
    </source>
</evidence>
<feature type="domain" description="N-acetyltransferase" evidence="1">
    <location>
        <begin position="3"/>
        <end position="164"/>
    </location>
</feature>
<dbReference type="EMBL" id="WNBW01000010">
    <property type="protein sequence ID" value="MTU04724.1"/>
    <property type="molecule type" value="Genomic_DNA"/>
</dbReference>
<dbReference type="GO" id="GO:0016747">
    <property type="term" value="F:acyltransferase activity, transferring groups other than amino-acyl groups"/>
    <property type="evidence" value="ECO:0007669"/>
    <property type="project" value="InterPro"/>
</dbReference>
<dbReference type="RefSeq" id="WP_155164235.1">
    <property type="nucleotide sequence ID" value="NZ_JAXUJR010000003.1"/>
</dbReference>
<sequence length="188" mass="21579">MQEQIRFVELKDSTGILNIYTPYVLDTTISFEYEPPTLAGFTERISNISSKYPYLVYERNGKILGFAYGSPYQERIAYLYDADLSIYLAPEAQNSGVGKKLYSCLLDLLQKQGFYNVYACITANNQRSIDFHAAFGFRNLGPHPKAGYKFDQWLDIIWMDKQLQQPDGSPRPLKPISAFNNNDILKLF</sequence>
<evidence type="ECO:0000259" key="1">
    <source>
        <dbReference type="PROSITE" id="PS51186"/>
    </source>
</evidence>
<dbReference type="CDD" id="cd04301">
    <property type="entry name" value="NAT_SF"/>
    <property type="match status" value="1"/>
</dbReference>
<dbReference type="Gene3D" id="3.40.630.30">
    <property type="match status" value="1"/>
</dbReference>
<organism evidence="2 5">
    <name type="scientific">Phascolarctobacterium faecium</name>
    <dbReference type="NCBI Taxonomy" id="33025"/>
    <lineage>
        <taxon>Bacteria</taxon>
        <taxon>Bacillati</taxon>
        <taxon>Bacillota</taxon>
        <taxon>Negativicutes</taxon>
        <taxon>Acidaminococcales</taxon>
        <taxon>Acidaminococcaceae</taxon>
        <taxon>Phascolarctobacterium</taxon>
    </lineage>
</organism>
<dbReference type="SUPFAM" id="SSF55729">
    <property type="entry name" value="Acyl-CoA N-acyltransferases (Nat)"/>
    <property type="match status" value="1"/>
</dbReference>
<evidence type="ECO:0000313" key="2">
    <source>
        <dbReference type="EMBL" id="MTT76525.1"/>
    </source>
</evidence>
<proteinExistence type="predicted"/>
<reference evidence="4 5" key="1">
    <citation type="journal article" date="2019" name="Nat. Med.">
        <title>A library of human gut bacterial isolates paired with longitudinal multiomics data enables mechanistic microbiome research.</title>
        <authorList>
            <person name="Poyet M."/>
            <person name="Groussin M."/>
            <person name="Gibbons S.M."/>
            <person name="Avila-Pacheco J."/>
            <person name="Jiang X."/>
            <person name="Kearney S.M."/>
            <person name="Perrotta A.R."/>
            <person name="Berdy B."/>
            <person name="Zhao S."/>
            <person name="Lieberman T.D."/>
            <person name="Swanson P.K."/>
            <person name="Smith M."/>
            <person name="Roesemann S."/>
            <person name="Alexander J.E."/>
            <person name="Rich S.A."/>
            <person name="Livny J."/>
            <person name="Vlamakis H."/>
            <person name="Clish C."/>
            <person name="Bullock K."/>
            <person name="Deik A."/>
            <person name="Scott J."/>
            <person name="Pierce K.A."/>
            <person name="Xavier R.J."/>
            <person name="Alm E.J."/>
        </authorList>
    </citation>
    <scope>NUCLEOTIDE SEQUENCE [LARGE SCALE GENOMIC DNA]</scope>
    <source>
        <strain evidence="2 5">BIOML-A13</strain>
        <strain evidence="3 4">BIOML-A3</strain>
    </source>
</reference>
<dbReference type="InterPro" id="IPR000182">
    <property type="entry name" value="GNAT_dom"/>
</dbReference>
<dbReference type="OrthoDB" id="9798006at2"/>
<dbReference type="PANTHER" id="PTHR43072:SF8">
    <property type="entry name" value="ACYLTRANSFERASE FABY-RELATED"/>
    <property type="match status" value="1"/>
</dbReference>
<gene>
    <name evidence="2" type="ORF">GMD11_09645</name>
    <name evidence="3" type="ORF">GMD18_09980</name>
</gene>
<dbReference type="InterPro" id="IPR016181">
    <property type="entry name" value="Acyl_CoA_acyltransferase"/>
</dbReference>
<dbReference type="Proteomes" id="UP000443070">
    <property type="component" value="Unassembled WGS sequence"/>
</dbReference>
<evidence type="ECO:0000313" key="5">
    <source>
        <dbReference type="Proteomes" id="UP000484547"/>
    </source>
</evidence>
<protein>
    <submittedName>
        <fullName evidence="2">GNAT family N-acetyltransferase</fullName>
    </submittedName>
</protein>
<evidence type="ECO:0000313" key="4">
    <source>
        <dbReference type="Proteomes" id="UP000443070"/>
    </source>
</evidence>
<dbReference type="PANTHER" id="PTHR43072">
    <property type="entry name" value="N-ACETYLTRANSFERASE"/>
    <property type="match status" value="1"/>
</dbReference>